<name>A0A1I8ICQ2_9PLAT</name>
<dbReference type="Proteomes" id="UP000095280">
    <property type="component" value="Unplaced"/>
</dbReference>
<dbReference type="WBParaSite" id="maker-uti_cns_0011656-snap-gene-0.3-mRNA-1">
    <property type="protein sequence ID" value="maker-uti_cns_0011656-snap-gene-0.3-mRNA-1"/>
    <property type="gene ID" value="maker-uti_cns_0011656-snap-gene-0.3"/>
</dbReference>
<protein>
    <submittedName>
        <fullName evidence="3">Alternative protein</fullName>
    </submittedName>
</protein>
<reference evidence="3" key="1">
    <citation type="submission" date="2016-11" db="UniProtKB">
        <authorList>
            <consortium name="WormBaseParasite"/>
        </authorList>
    </citation>
    <scope>IDENTIFICATION</scope>
</reference>
<accession>A0A1I8ICQ2</accession>
<evidence type="ECO:0000313" key="2">
    <source>
        <dbReference type="Proteomes" id="UP000095280"/>
    </source>
</evidence>
<keyword evidence="2" id="KW-1185">Reference proteome</keyword>
<dbReference type="AlphaFoldDB" id="A0A1I8ICQ2"/>
<sequence length="50" mass="5412">MWCCSTMPPSIRLAYRWTSARPASCPTMTSPGIGAPTAGRTPTRLTNFLP</sequence>
<evidence type="ECO:0000313" key="3">
    <source>
        <dbReference type="WBParaSite" id="maker-uti_cns_0011656-snap-gene-0.3-mRNA-1"/>
    </source>
</evidence>
<feature type="region of interest" description="Disordered" evidence="1">
    <location>
        <begin position="28"/>
        <end position="50"/>
    </location>
</feature>
<evidence type="ECO:0000256" key="1">
    <source>
        <dbReference type="SAM" id="MobiDB-lite"/>
    </source>
</evidence>
<proteinExistence type="predicted"/>
<organism evidence="2 3">
    <name type="scientific">Macrostomum lignano</name>
    <dbReference type="NCBI Taxonomy" id="282301"/>
    <lineage>
        <taxon>Eukaryota</taxon>
        <taxon>Metazoa</taxon>
        <taxon>Spiralia</taxon>
        <taxon>Lophotrochozoa</taxon>
        <taxon>Platyhelminthes</taxon>
        <taxon>Rhabditophora</taxon>
        <taxon>Macrostomorpha</taxon>
        <taxon>Macrostomida</taxon>
        <taxon>Macrostomidae</taxon>
        <taxon>Macrostomum</taxon>
    </lineage>
</organism>